<reference evidence="2 3" key="1">
    <citation type="submission" date="2017-10" db="EMBL/GenBank/DDBJ databases">
        <title>Frigbacter circumglobatus gen. nov. sp. nov., isolated from sediment cultured in situ.</title>
        <authorList>
            <person name="Zhao Z."/>
        </authorList>
    </citation>
    <scope>NUCLEOTIDE SEQUENCE [LARGE SCALE GENOMIC DNA]</scope>
    <source>
        <strain evidence="2 3">ZYL</strain>
    </source>
</reference>
<feature type="transmembrane region" description="Helical" evidence="1">
    <location>
        <begin position="12"/>
        <end position="29"/>
    </location>
</feature>
<keyword evidence="3" id="KW-1185">Reference proteome</keyword>
<sequence length="161" mass="18802">MTFPELTYSELAAWYAASLSTFVLLFELYKWFKSGPKLRVTVTPNVKGMGGYYDPAGLHTQFDIVNIGDQLTTITSITLYQYKNIVQRMLSRSVSKYVIELNRSASGYLSDAVPYDLKVGETWRSFSYQAKHMQELSKNDIYIYEIQDSWRKKPYRRKVKF</sequence>
<keyword evidence="1" id="KW-0472">Membrane</keyword>
<protein>
    <submittedName>
        <fullName evidence="2">Uncharacterized protein</fullName>
    </submittedName>
</protein>
<organism evidence="2 3">
    <name type="scientific">Paremcibacter congregatus</name>
    <dbReference type="NCBI Taxonomy" id="2043170"/>
    <lineage>
        <taxon>Bacteria</taxon>
        <taxon>Pseudomonadati</taxon>
        <taxon>Pseudomonadota</taxon>
        <taxon>Alphaproteobacteria</taxon>
        <taxon>Emcibacterales</taxon>
        <taxon>Emcibacteraceae</taxon>
        <taxon>Paremcibacter</taxon>
    </lineage>
</organism>
<dbReference type="EMBL" id="PDEM01000033">
    <property type="protein sequence ID" value="PHZ83481.1"/>
    <property type="molecule type" value="Genomic_DNA"/>
</dbReference>
<evidence type="ECO:0000256" key="1">
    <source>
        <dbReference type="SAM" id="Phobius"/>
    </source>
</evidence>
<dbReference type="InParanoid" id="A0A2G4YMD8"/>
<accession>A0A2G4YMD8</accession>
<gene>
    <name evidence="2" type="ORF">CRD36_18165</name>
</gene>
<keyword evidence="1" id="KW-0812">Transmembrane</keyword>
<dbReference type="OrthoDB" id="9204565at2"/>
<evidence type="ECO:0000313" key="3">
    <source>
        <dbReference type="Proteomes" id="UP000229730"/>
    </source>
</evidence>
<dbReference type="RefSeq" id="WP_099475374.1">
    <property type="nucleotide sequence ID" value="NZ_CP041025.1"/>
</dbReference>
<name>A0A2G4YMD8_9PROT</name>
<comment type="caution">
    <text evidence="2">The sequence shown here is derived from an EMBL/GenBank/DDBJ whole genome shotgun (WGS) entry which is preliminary data.</text>
</comment>
<dbReference type="Proteomes" id="UP000229730">
    <property type="component" value="Unassembled WGS sequence"/>
</dbReference>
<proteinExistence type="predicted"/>
<evidence type="ECO:0000313" key="2">
    <source>
        <dbReference type="EMBL" id="PHZ83481.1"/>
    </source>
</evidence>
<keyword evidence="1" id="KW-1133">Transmembrane helix</keyword>
<dbReference type="AlphaFoldDB" id="A0A2G4YMD8"/>